<comment type="caution">
    <text evidence="8">The sequence shown here is derived from an EMBL/GenBank/DDBJ whole genome shotgun (WGS) entry which is preliminary data.</text>
</comment>
<dbReference type="Pfam" id="PF02321">
    <property type="entry name" value="OEP"/>
    <property type="match status" value="1"/>
</dbReference>
<feature type="coiled-coil region" evidence="7">
    <location>
        <begin position="53"/>
        <end position="87"/>
    </location>
</feature>
<evidence type="ECO:0000256" key="6">
    <source>
        <dbReference type="ARBA" id="ARBA00023237"/>
    </source>
</evidence>
<dbReference type="GO" id="GO:0015562">
    <property type="term" value="F:efflux transmembrane transporter activity"/>
    <property type="evidence" value="ECO:0007669"/>
    <property type="project" value="InterPro"/>
</dbReference>
<evidence type="ECO:0000256" key="2">
    <source>
        <dbReference type="ARBA" id="ARBA00022448"/>
    </source>
</evidence>
<gene>
    <name evidence="8" type="ORF">SDC9_138576</name>
</gene>
<proteinExistence type="predicted"/>
<name>A0A645DQ47_9ZZZZ</name>
<organism evidence="8">
    <name type="scientific">bioreactor metagenome</name>
    <dbReference type="NCBI Taxonomy" id="1076179"/>
    <lineage>
        <taxon>unclassified sequences</taxon>
        <taxon>metagenomes</taxon>
        <taxon>ecological metagenomes</taxon>
    </lineage>
</organism>
<evidence type="ECO:0000256" key="7">
    <source>
        <dbReference type="SAM" id="Coils"/>
    </source>
</evidence>
<dbReference type="PANTHER" id="PTHR30026">
    <property type="entry name" value="OUTER MEMBRANE PROTEIN TOLC"/>
    <property type="match status" value="1"/>
</dbReference>
<keyword evidence="5" id="KW-0472">Membrane</keyword>
<dbReference type="PANTHER" id="PTHR30026:SF20">
    <property type="entry name" value="OUTER MEMBRANE PROTEIN TOLC"/>
    <property type="match status" value="1"/>
</dbReference>
<keyword evidence="2" id="KW-0813">Transport</keyword>
<evidence type="ECO:0000256" key="3">
    <source>
        <dbReference type="ARBA" id="ARBA00022452"/>
    </source>
</evidence>
<dbReference type="InterPro" id="IPR051906">
    <property type="entry name" value="TolC-like"/>
</dbReference>
<dbReference type="SUPFAM" id="SSF56954">
    <property type="entry name" value="Outer membrane efflux proteins (OEP)"/>
    <property type="match status" value="1"/>
</dbReference>
<evidence type="ECO:0008006" key="9">
    <source>
        <dbReference type="Google" id="ProtNLM"/>
    </source>
</evidence>
<keyword evidence="3" id="KW-1134">Transmembrane beta strand</keyword>
<keyword evidence="7" id="KW-0175">Coiled coil</keyword>
<evidence type="ECO:0000256" key="4">
    <source>
        <dbReference type="ARBA" id="ARBA00022692"/>
    </source>
</evidence>
<evidence type="ECO:0000256" key="5">
    <source>
        <dbReference type="ARBA" id="ARBA00023136"/>
    </source>
</evidence>
<evidence type="ECO:0000256" key="1">
    <source>
        <dbReference type="ARBA" id="ARBA00004442"/>
    </source>
</evidence>
<keyword evidence="4" id="KW-0812">Transmembrane</keyword>
<dbReference type="GO" id="GO:1990281">
    <property type="term" value="C:efflux pump complex"/>
    <property type="evidence" value="ECO:0007669"/>
    <property type="project" value="TreeGrafter"/>
</dbReference>
<dbReference type="GO" id="GO:0015288">
    <property type="term" value="F:porin activity"/>
    <property type="evidence" value="ECO:0007669"/>
    <property type="project" value="TreeGrafter"/>
</dbReference>
<dbReference type="AlphaFoldDB" id="A0A645DQ47"/>
<dbReference type="Gene3D" id="1.20.1600.10">
    <property type="entry name" value="Outer membrane efflux proteins (OEP)"/>
    <property type="match status" value="1"/>
</dbReference>
<accession>A0A645DQ47</accession>
<evidence type="ECO:0000313" key="8">
    <source>
        <dbReference type="EMBL" id="MPM91447.1"/>
    </source>
</evidence>
<dbReference type="EMBL" id="VSSQ01038501">
    <property type="protein sequence ID" value="MPM91447.1"/>
    <property type="molecule type" value="Genomic_DNA"/>
</dbReference>
<dbReference type="InterPro" id="IPR003423">
    <property type="entry name" value="OMP_efflux"/>
</dbReference>
<reference evidence="8" key="1">
    <citation type="submission" date="2019-08" db="EMBL/GenBank/DDBJ databases">
        <authorList>
            <person name="Kucharzyk K."/>
            <person name="Murdoch R.W."/>
            <person name="Higgins S."/>
            <person name="Loffler F."/>
        </authorList>
    </citation>
    <scope>NUCLEOTIDE SEQUENCE</scope>
</reference>
<sequence length="139" mass="15826">MNAGDEFFPSGNEEMVLSLMARWTIFDSGEVSAKTKQAKAQARELIHFIEDMKNTVKMEVTQAELNLKSAQSRFDVAERQVAESEEDYRIAVRRYEEQVGTNLDMLDARLALTSSRTEEVDARYDICIAEANLLYSLGY</sequence>
<comment type="subcellular location">
    <subcellularLocation>
        <location evidence="1">Cell outer membrane</location>
    </subcellularLocation>
</comment>
<protein>
    <recommendedName>
        <fullName evidence="9">TolC family protein</fullName>
    </recommendedName>
</protein>
<keyword evidence="6" id="KW-0998">Cell outer membrane</keyword>
<dbReference type="GO" id="GO:0009279">
    <property type="term" value="C:cell outer membrane"/>
    <property type="evidence" value="ECO:0007669"/>
    <property type="project" value="UniProtKB-SubCell"/>
</dbReference>